<evidence type="ECO:0008006" key="3">
    <source>
        <dbReference type="Google" id="ProtNLM"/>
    </source>
</evidence>
<protein>
    <recommendedName>
        <fullName evidence="3">DUF4406 domain-containing protein</fullName>
    </recommendedName>
</protein>
<dbReference type="EMBL" id="BQOL01000002">
    <property type="protein sequence ID" value="GKI19860.1"/>
    <property type="molecule type" value="Genomic_DNA"/>
</dbReference>
<accession>A0AA37KPL9</accession>
<proteinExistence type="predicted"/>
<sequence>MDVYISGKISGKTQQEAEADFGKYAEIIQAAGHTPVNPMKNGLPFDAPWEDHMERDLEMLRASDAICLLPDWVESCGAKIELHQALEIRMPVLNDSNLRLYLEQANHQGVQQEDSRSKILRNIERSYKMQQGTIKDPSQKHNL</sequence>
<dbReference type="RefSeq" id="WP_050805078.1">
    <property type="nucleotide sequence ID" value="NZ_AP025581.1"/>
</dbReference>
<organism evidence="1 2">
    <name type="scientific">Alistipes finegoldii</name>
    <dbReference type="NCBI Taxonomy" id="214856"/>
    <lineage>
        <taxon>Bacteria</taxon>
        <taxon>Pseudomonadati</taxon>
        <taxon>Bacteroidota</taxon>
        <taxon>Bacteroidia</taxon>
        <taxon>Bacteroidales</taxon>
        <taxon>Rikenellaceae</taxon>
        <taxon>Alistipes</taxon>
    </lineage>
</organism>
<dbReference type="SUPFAM" id="SSF52309">
    <property type="entry name" value="N-(deoxy)ribosyltransferase-like"/>
    <property type="match status" value="1"/>
</dbReference>
<name>A0AA37KPL9_9BACT</name>
<dbReference type="Gene3D" id="3.40.50.450">
    <property type="match status" value="1"/>
</dbReference>
<evidence type="ECO:0000313" key="1">
    <source>
        <dbReference type="EMBL" id="GKI19860.1"/>
    </source>
</evidence>
<dbReference type="AlphaFoldDB" id="A0AA37KPL9"/>
<gene>
    <name evidence="1" type="ORF">CE91St16_27680</name>
</gene>
<dbReference type="Pfam" id="PF14359">
    <property type="entry name" value="DUF4406"/>
    <property type="match status" value="1"/>
</dbReference>
<dbReference type="InterPro" id="IPR025518">
    <property type="entry name" value="DUF4406"/>
</dbReference>
<reference evidence="1" key="1">
    <citation type="submission" date="2022-01" db="EMBL/GenBank/DDBJ databases">
        <title>Novel bile acid biosynthetic pathways are enriched in the microbiome of centenarians.</title>
        <authorList>
            <person name="Sato Y."/>
            <person name="Atarashi K."/>
            <person name="Plichta R.D."/>
            <person name="Arai Y."/>
            <person name="Sasajima S."/>
            <person name="Kearney M.S."/>
            <person name="Suda W."/>
            <person name="Takeshita K."/>
            <person name="Sasaki T."/>
            <person name="Okamoto S."/>
            <person name="Skelly N.A."/>
            <person name="Okamura Y."/>
            <person name="Vlamakis H."/>
            <person name="Li Y."/>
            <person name="Tanoue T."/>
            <person name="Takei H."/>
            <person name="Nittono H."/>
            <person name="Narushima S."/>
            <person name="Irie J."/>
            <person name="Itoh H."/>
            <person name="Moriya K."/>
            <person name="Sugiura Y."/>
            <person name="Suematsu M."/>
            <person name="Moritoki N."/>
            <person name="Shibata S."/>
            <person name="Littman R.D."/>
            <person name="Fischbach A.M."/>
            <person name="Uwamino Y."/>
            <person name="Inoue T."/>
            <person name="Honda A."/>
            <person name="Hattori M."/>
            <person name="Murai T."/>
            <person name="Xavier J.R."/>
            <person name="Hirose N."/>
            <person name="Honda K."/>
        </authorList>
    </citation>
    <scope>NUCLEOTIDE SEQUENCE</scope>
    <source>
        <strain evidence="1">CE91-St16</strain>
    </source>
</reference>
<evidence type="ECO:0000313" key="2">
    <source>
        <dbReference type="Proteomes" id="UP001055105"/>
    </source>
</evidence>
<dbReference type="Proteomes" id="UP001055105">
    <property type="component" value="Unassembled WGS sequence"/>
</dbReference>
<comment type="caution">
    <text evidence="1">The sequence shown here is derived from an EMBL/GenBank/DDBJ whole genome shotgun (WGS) entry which is preliminary data.</text>
</comment>